<dbReference type="Proteomes" id="UP000267096">
    <property type="component" value="Unassembled WGS sequence"/>
</dbReference>
<evidence type="ECO:0000256" key="9">
    <source>
        <dbReference type="ARBA" id="ARBA00022989"/>
    </source>
</evidence>
<feature type="domain" description="GPI ethanolamine phosphate transferase 1 C-terminal" evidence="13">
    <location>
        <begin position="471"/>
        <end position="561"/>
    </location>
</feature>
<dbReference type="InterPro" id="IPR037671">
    <property type="entry name" value="PIGN_N"/>
</dbReference>
<accession>A0A0M3JYS3</accession>
<evidence type="ECO:0000313" key="15">
    <source>
        <dbReference type="Proteomes" id="UP000267096"/>
    </source>
</evidence>
<reference evidence="16" key="1">
    <citation type="submission" date="2017-02" db="UniProtKB">
        <authorList>
            <consortium name="WormBaseParasite"/>
        </authorList>
    </citation>
    <scope>IDENTIFICATION</scope>
</reference>
<evidence type="ECO:0000256" key="11">
    <source>
        <dbReference type="ARBA" id="ARBA00023180"/>
    </source>
</evidence>
<feature type="transmembrane region" description="Helical" evidence="12">
    <location>
        <begin position="678"/>
        <end position="702"/>
    </location>
</feature>
<evidence type="ECO:0000256" key="7">
    <source>
        <dbReference type="ARBA" id="ARBA00022692"/>
    </source>
</evidence>
<evidence type="ECO:0000256" key="6">
    <source>
        <dbReference type="ARBA" id="ARBA00022679"/>
    </source>
</evidence>
<dbReference type="Gene3D" id="3.40.720.10">
    <property type="entry name" value="Alkaline Phosphatase, subunit A"/>
    <property type="match status" value="2"/>
</dbReference>
<evidence type="ECO:0000256" key="1">
    <source>
        <dbReference type="ARBA" id="ARBA00004477"/>
    </source>
</evidence>
<dbReference type="PANTHER" id="PTHR12250:SF0">
    <property type="entry name" value="GPI ETHANOLAMINE PHOSPHATE TRANSFERASE 1"/>
    <property type="match status" value="1"/>
</dbReference>
<evidence type="ECO:0000256" key="3">
    <source>
        <dbReference type="ARBA" id="ARBA00008400"/>
    </source>
</evidence>
<evidence type="ECO:0000313" key="14">
    <source>
        <dbReference type="EMBL" id="VDK48767.1"/>
    </source>
</evidence>
<evidence type="ECO:0000256" key="5">
    <source>
        <dbReference type="ARBA" id="ARBA00022502"/>
    </source>
</evidence>
<feature type="transmembrane region" description="Helical" evidence="12">
    <location>
        <begin position="646"/>
        <end position="666"/>
    </location>
</feature>
<keyword evidence="5 12" id="KW-0337">GPI-anchor biosynthesis</keyword>
<keyword evidence="9 12" id="KW-1133">Transmembrane helix</keyword>
<keyword evidence="11" id="KW-0325">Glycoprotein</keyword>
<dbReference type="GO" id="GO:0005789">
    <property type="term" value="C:endoplasmic reticulum membrane"/>
    <property type="evidence" value="ECO:0007669"/>
    <property type="project" value="UniProtKB-SubCell"/>
</dbReference>
<comment type="subcellular location">
    <subcellularLocation>
        <location evidence="1 12">Endoplasmic reticulum membrane</location>
        <topology evidence="1 12">Multi-pass membrane protein</topology>
    </subcellularLocation>
</comment>
<comment type="similarity">
    <text evidence="3 12">Belongs to the PIGG/PIGN/PIGO family. PIGN subfamily.</text>
</comment>
<dbReference type="InterPro" id="IPR007070">
    <property type="entry name" value="GPI_EtnP_transferase_1"/>
</dbReference>
<feature type="transmembrane region" description="Helical" evidence="12">
    <location>
        <begin position="6"/>
        <end position="25"/>
    </location>
</feature>
<comment type="pathway">
    <text evidence="2 12">Glycolipid biosynthesis; glycosylphosphatidylinositol-anchor biosynthesis.</text>
</comment>
<comment type="function">
    <text evidence="12">Ethanolamine phosphate transferase involved in glycosylphosphatidylinositol-anchor biosynthesis. Transfers ethanolamine phosphate to the first alpha-1,4-linked mannose of the glycosylphosphatidylinositol precursor of GPI-anchor.</text>
</comment>
<proteinExistence type="inferred from homology"/>
<dbReference type="AlphaFoldDB" id="A0A0M3JYS3"/>
<organism evidence="16">
    <name type="scientific">Anisakis simplex</name>
    <name type="common">Herring worm</name>
    <dbReference type="NCBI Taxonomy" id="6269"/>
    <lineage>
        <taxon>Eukaryota</taxon>
        <taxon>Metazoa</taxon>
        <taxon>Ecdysozoa</taxon>
        <taxon>Nematoda</taxon>
        <taxon>Chromadorea</taxon>
        <taxon>Rhabditida</taxon>
        <taxon>Spirurina</taxon>
        <taxon>Ascaridomorpha</taxon>
        <taxon>Ascaridoidea</taxon>
        <taxon>Anisakidae</taxon>
        <taxon>Anisakis</taxon>
        <taxon>Anisakis simplex complex</taxon>
    </lineage>
</organism>
<dbReference type="InterPro" id="IPR002591">
    <property type="entry name" value="Phosphodiest/P_Trfase"/>
</dbReference>
<keyword evidence="6 12" id="KW-0808">Transferase</keyword>
<evidence type="ECO:0000256" key="4">
    <source>
        <dbReference type="ARBA" id="ARBA00020831"/>
    </source>
</evidence>
<evidence type="ECO:0000256" key="8">
    <source>
        <dbReference type="ARBA" id="ARBA00022824"/>
    </source>
</evidence>
<feature type="domain" description="GPI ethanolamine phosphate transferase 1 C-terminal" evidence="13">
    <location>
        <begin position="565"/>
        <end position="670"/>
    </location>
</feature>
<keyword evidence="7 12" id="KW-0812">Transmembrane</keyword>
<dbReference type="Pfam" id="PF04987">
    <property type="entry name" value="PigN"/>
    <property type="match status" value="2"/>
</dbReference>
<name>A0A0M3JYS3_ANISI</name>
<reference evidence="14 15" key="2">
    <citation type="submission" date="2018-11" db="EMBL/GenBank/DDBJ databases">
        <authorList>
            <consortium name="Pathogen Informatics"/>
        </authorList>
    </citation>
    <scope>NUCLEOTIDE SEQUENCE [LARGE SCALE GENOMIC DNA]</scope>
</reference>
<dbReference type="GO" id="GO:0051377">
    <property type="term" value="F:mannose-ethanolamine phosphotransferase activity"/>
    <property type="evidence" value="ECO:0007669"/>
    <property type="project" value="UniProtKB-UniRule"/>
</dbReference>
<dbReference type="EMBL" id="UYRR01031301">
    <property type="protein sequence ID" value="VDK48767.1"/>
    <property type="molecule type" value="Genomic_DNA"/>
</dbReference>
<comment type="caution">
    <text evidence="12">Lacks conserved residue(s) required for the propagation of feature annotation.</text>
</comment>
<dbReference type="GO" id="GO:0006506">
    <property type="term" value="P:GPI anchor biosynthetic process"/>
    <property type="evidence" value="ECO:0007669"/>
    <property type="project" value="UniProtKB-UniPathway"/>
</dbReference>
<dbReference type="InterPro" id="IPR017850">
    <property type="entry name" value="Alkaline_phosphatase_core_sf"/>
</dbReference>
<dbReference type="EC" id="2.-.-.-" evidence="12"/>
<dbReference type="CDD" id="cd16020">
    <property type="entry name" value="GPI_EPT_1"/>
    <property type="match status" value="1"/>
</dbReference>
<feature type="transmembrane region" description="Helical" evidence="12">
    <location>
        <begin position="522"/>
        <end position="540"/>
    </location>
</feature>
<sequence length="716" mass="80522">MILSVYAKLAIFGVVLHLIVFYSIFDIYYSSPLIQHLNAHPITSLDGPAKRLVVFSADGLRADTFFDNPQKSPFLHSLINNTKASWGISSSHVPTESRPGHVAIFAGFYEDVSAVTRGWKVNPVQFDSVFNRSHEAWAWGSPDIVSMFSDEVAHVHGDVYPAEMEQFFDENAWKLDEWVHDKVEEMFNESSMSASLSERLNANGVMFFLHFLGIDVNGHSSKPYSSDYITNLVFVDNAIRNVSNLMANYFNDNKTAFIFTSDHGMTDWGSHGAGTSEEVLTPYVVWGSGVKASYFSRNINQIDLAPLMSSLLGIPIPTNSIGSLPIQLQESASENNNNSNLESSMLFSLQLLEQFTFKRNEKKSHTLSIFFKEFPDLKPEALRSVEKEIQRLIKLKRFEAASQICIRLFDKVRDGIFYFHRYERTLLGTAIASTFISWIWLIFLFSTRSNVKANDQIAIFTPEPTACAMLSLLALVLVGIGSALFLLTSVFTQRWLLSFALLFMTLSVHLNSDEYNGVNLKFWKRLWSVVCVCLAIFPLLPPVGSTPNSMACIAANMMQARGGAYSSQELKHALLLVLLIETAFFGTGNIASINSFNPSFVRLFIQTFSPFIMTALLLFKIVLPFLSVSFAFVTTLQPAQLTFSRLAYIIFIITDAMAMIFFTQLTDEGSWLEIGTSISHYVISMAISVFVFGFLHLAHILLPFSLRHRDRNKHVI</sequence>
<keyword evidence="15" id="KW-1185">Reference proteome</keyword>
<dbReference type="UniPathway" id="UPA00196"/>
<feature type="transmembrane region" description="Helical" evidence="12">
    <location>
        <begin position="573"/>
        <end position="591"/>
    </location>
</feature>
<dbReference type="WBParaSite" id="ASIM_0001361201-mRNA-1">
    <property type="protein sequence ID" value="ASIM_0001361201-mRNA-1"/>
    <property type="gene ID" value="ASIM_0001361201"/>
</dbReference>
<evidence type="ECO:0000256" key="10">
    <source>
        <dbReference type="ARBA" id="ARBA00023136"/>
    </source>
</evidence>
<evidence type="ECO:0000256" key="12">
    <source>
        <dbReference type="RuleBase" id="RU367138"/>
    </source>
</evidence>
<dbReference type="InterPro" id="IPR017852">
    <property type="entry name" value="GPI_EtnP_transferase_1_C"/>
</dbReference>
<dbReference type="Pfam" id="PF01663">
    <property type="entry name" value="Phosphodiest"/>
    <property type="match status" value="1"/>
</dbReference>
<dbReference type="OrthoDB" id="2748310at2759"/>
<dbReference type="PANTHER" id="PTHR12250">
    <property type="entry name" value="PHOSPHATIDYLINOSITOL GLYCAN, CLASS N"/>
    <property type="match status" value="1"/>
</dbReference>
<feature type="transmembrane region" description="Helical" evidence="12">
    <location>
        <begin position="611"/>
        <end position="634"/>
    </location>
</feature>
<keyword evidence="8 12" id="KW-0256">Endoplasmic reticulum</keyword>
<keyword evidence="10 12" id="KW-0472">Membrane</keyword>
<evidence type="ECO:0000259" key="13">
    <source>
        <dbReference type="Pfam" id="PF04987"/>
    </source>
</evidence>
<protein>
    <recommendedName>
        <fullName evidence="4 12">GPI ethanolamine phosphate transferase 1</fullName>
        <ecNumber evidence="12">2.-.-.-</ecNumber>
    </recommendedName>
</protein>
<dbReference type="SUPFAM" id="SSF53649">
    <property type="entry name" value="Alkaline phosphatase-like"/>
    <property type="match status" value="1"/>
</dbReference>
<gene>
    <name evidence="14" type="ORF">ASIM_LOCUS13040</name>
</gene>
<evidence type="ECO:0000256" key="2">
    <source>
        <dbReference type="ARBA" id="ARBA00004687"/>
    </source>
</evidence>
<feature type="transmembrane region" description="Helical" evidence="12">
    <location>
        <begin position="466"/>
        <end position="487"/>
    </location>
</feature>
<evidence type="ECO:0000313" key="16">
    <source>
        <dbReference type="WBParaSite" id="ASIM_0001361201-mRNA-1"/>
    </source>
</evidence>
<feature type="transmembrane region" description="Helical" evidence="12">
    <location>
        <begin position="426"/>
        <end position="446"/>
    </location>
</feature>